<sequence>MSNLSNFILGAAVGSVLGILYAPDKGEETRKKLLAEALVAKDKLAESAEEIKDKVGSTVTNQKQNLESQLENVMSNVSYKAEDVITTLERKLSELKEKNKHLQKNTVEDLEDKFNQTV</sequence>
<dbReference type="PANTHER" id="PTHR35792">
    <property type="entry name" value="GENERAL STRESS PROTEIN"/>
    <property type="match status" value="1"/>
</dbReference>
<reference evidence="3 5" key="2">
    <citation type="submission" date="2016-10" db="EMBL/GenBank/DDBJ databases">
        <authorList>
            <person name="Varghese N."/>
            <person name="Submissions S."/>
        </authorList>
    </citation>
    <scope>NUCLEOTIDE SEQUENCE [LARGE SCALE GENOMIC DNA]</scope>
    <source>
        <strain evidence="3 5">DSW-5</strain>
    </source>
</reference>
<feature type="region of interest" description="Disordered" evidence="1">
    <location>
        <begin position="99"/>
        <end position="118"/>
    </location>
</feature>
<dbReference type="SUPFAM" id="SSF58113">
    <property type="entry name" value="Apolipoprotein A-I"/>
    <property type="match status" value="1"/>
</dbReference>
<dbReference type="Proteomes" id="UP000183071">
    <property type="component" value="Unassembled WGS sequence"/>
</dbReference>
<name>A0A0M9CET5_9FLAO</name>
<organism evidence="2 4">
    <name type="scientific">Polaribacter dokdonensis DSW-5</name>
    <dbReference type="NCBI Taxonomy" id="1300348"/>
    <lineage>
        <taxon>Bacteria</taxon>
        <taxon>Pseudomonadati</taxon>
        <taxon>Bacteroidota</taxon>
        <taxon>Flavobacteriia</taxon>
        <taxon>Flavobacteriales</taxon>
        <taxon>Flavobacteriaceae</taxon>
    </lineage>
</organism>
<keyword evidence="5" id="KW-1185">Reference proteome</keyword>
<dbReference type="EMBL" id="LGBR01000001">
    <property type="protein sequence ID" value="KOY51033.1"/>
    <property type="molecule type" value="Genomic_DNA"/>
</dbReference>
<dbReference type="STRING" id="1300348.I602_593"/>
<evidence type="ECO:0000313" key="3">
    <source>
        <dbReference type="EMBL" id="SEE20245.1"/>
    </source>
</evidence>
<gene>
    <name evidence="2" type="ORF">I602_593</name>
    <name evidence="3" type="ORF">SAMN05444353_1190</name>
</gene>
<evidence type="ECO:0000256" key="1">
    <source>
        <dbReference type="SAM" id="MobiDB-lite"/>
    </source>
</evidence>
<dbReference type="OrthoDB" id="598035at2"/>
<dbReference type="PANTHER" id="PTHR35792:SF1">
    <property type="entry name" value="SLL0268 PROTEIN"/>
    <property type="match status" value="1"/>
</dbReference>
<dbReference type="RefSeq" id="WP_053973261.1">
    <property type="nucleotide sequence ID" value="NZ_FNUE01000001.1"/>
</dbReference>
<proteinExistence type="predicted"/>
<evidence type="ECO:0000313" key="4">
    <source>
        <dbReference type="Proteomes" id="UP000037716"/>
    </source>
</evidence>
<dbReference type="InterPro" id="IPR052928">
    <property type="entry name" value="Desiccation-related_membrane"/>
</dbReference>
<dbReference type="EMBL" id="FNUE01000001">
    <property type="protein sequence ID" value="SEE20245.1"/>
    <property type="molecule type" value="Genomic_DNA"/>
</dbReference>
<dbReference type="Pfam" id="PF12732">
    <property type="entry name" value="YtxH"/>
    <property type="match status" value="1"/>
</dbReference>
<evidence type="ECO:0000313" key="5">
    <source>
        <dbReference type="Proteomes" id="UP000183071"/>
    </source>
</evidence>
<dbReference type="InterPro" id="IPR024623">
    <property type="entry name" value="YtxH"/>
</dbReference>
<dbReference type="Gene3D" id="1.20.120.20">
    <property type="entry name" value="Apolipoprotein"/>
    <property type="match status" value="1"/>
</dbReference>
<comment type="caution">
    <text evidence="2">The sequence shown here is derived from an EMBL/GenBank/DDBJ whole genome shotgun (WGS) entry which is preliminary data.</text>
</comment>
<protein>
    <submittedName>
        <fullName evidence="3">Gas vesicle protein</fullName>
    </submittedName>
</protein>
<dbReference type="PATRIC" id="fig|1300348.6.peg.592"/>
<accession>A0A0M9CET5</accession>
<reference evidence="2 4" key="1">
    <citation type="submission" date="2015-07" db="EMBL/GenBank/DDBJ databases">
        <title>Genome of Polaribacter dokdonenesis DSW-5, isolated from seawater off Dokdo in Korea.</title>
        <authorList>
            <person name="Yoon K."/>
            <person name="Song J.Y."/>
            <person name="Kim J.F."/>
        </authorList>
    </citation>
    <scope>NUCLEOTIDE SEQUENCE [LARGE SCALE GENOMIC DNA]</scope>
    <source>
        <strain evidence="2 4">DSW-5</strain>
    </source>
</reference>
<evidence type="ECO:0000313" key="2">
    <source>
        <dbReference type="EMBL" id="KOY51033.1"/>
    </source>
</evidence>
<dbReference type="AlphaFoldDB" id="A0A0M9CET5"/>
<dbReference type="Proteomes" id="UP000037716">
    <property type="component" value="Unassembled WGS sequence"/>
</dbReference>